<dbReference type="InterPro" id="IPR002347">
    <property type="entry name" value="SDR_fam"/>
</dbReference>
<dbReference type="PRINTS" id="PR00081">
    <property type="entry name" value="GDHRDH"/>
</dbReference>
<dbReference type="Gene3D" id="3.40.50.720">
    <property type="entry name" value="NAD(P)-binding Rossmann-like Domain"/>
    <property type="match status" value="1"/>
</dbReference>
<comment type="similarity">
    <text evidence="1">Belongs to the short-chain dehydrogenases/reductases (SDR) family.</text>
</comment>
<dbReference type="PANTHER" id="PTHR43669:SF3">
    <property type="entry name" value="ALCOHOL DEHYDROGENASE, PUTATIVE (AFU_ORTHOLOGUE AFUA_3G03445)-RELATED"/>
    <property type="match status" value="1"/>
</dbReference>
<protein>
    <submittedName>
        <fullName evidence="3">NADP-dependent 3-hydroxy acid dehydrogenase YdfG</fullName>
    </submittedName>
</protein>
<evidence type="ECO:0000256" key="2">
    <source>
        <dbReference type="ARBA" id="ARBA00023002"/>
    </source>
</evidence>
<evidence type="ECO:0000256" key="1">
    <source>
        <dbReference type="ARBA" id="ARBA00006484"/>
    </source>
</evidence>
<evidence type="ECO:0000313" key="4">
    <source>
        <dbReference type="Proteomes" id="UP000198480"/>
    </source>
</evidence>
<name>A0A239FL93_9BACT</name>
<dbReference type="OrthoDB" id="9810908at2"/>
<dbReference type="SUPFAM" id="SSF51735">
    <property type="entry name" value="NAD(P)-binding Rossmann-fold domains"/>
    <property type="match status" value="1"/>
</dbReference>
<dbReference type="EMBL" id="FZOK01000013">
    <property type="protein sequence ID" value="SNS57571.1"/>
    <property type="molecule type" value="Genomic_DNA"/>
</dbReference>
<sequence>MDRNIIVTGAAGNLGKSVVEKFKREGYKIIATVEPNSGDEIEDADDLYEVDVTDESSAQAFAKEYQLQYGEVDSIILLVGGYAGGDIEATSTEDIQKMMKLNFFSAFNMVKYFLPMMKKANQGSFLFVGARPALQPEDGKNVVAYALSKNMVVNLADYVAEESKGTKIRSHIFVPSIIDTPQNREGMPEADFSQWVHPDEIAEAMHYAINNPDLRNMTFKLYGGV</sequence>
<dbReference type="InterPro" id="IPR036291">
    <property type="entry name" value="NAD(P)-bd_dom_sf"/>
</dbReference>
<gene>
    <name evidence="3" type="ORF">SAMN06295967_11315</name>
</gene>
<keyword evidence="4" id="KW-1185">Reference proteome</keyword>
<dbReference type="RefSeq" id="WP_089241768.1">
    <property type="nucleotide sequence ID" value="NZ_FZOK01000013.1"/>
</dbReference>
<accession>A0A239FL93</accession>
<dbReference type="AlphaFoldDB" id="A0A239FL93"/>
<organism evidence="3 4">
    <name type="scientific">Belliella buryatensis</name>
    <dbReference type="NCBI Taxonomy" id="1500549"/>
    <lineage>
        <taxon>Bacteria</taxon>
        <taxon>Pseudomonadati</taxon>
        <taxon>Bacteroidota</taxon>
        <taxon>Cytophagia</taxon>
        <taxon>Cytophagales</taxon>
        <taxon>Cyclobacteriaceae</taxon>
        <taxon>Belliella</taxon>
    </lineage>
</organism>
<keyword evidence="2" id="KW-0560">Oxidoreductase</keyword>
<dbReference type="GO" id="GO:0016491">
    <property type="term" value="F:oxidoreductase activity"/>
    <property type="evidence" value="ECO:0007669"/>
    <property type="project" value="UniProtKB-KW"/>
</dbReference>
<dbReference type="PANTHER" id="PTHR43669">
    <property type="entry name" value="5-KETO-D-GLUCONATE 5-REDUCTASE"/>
    <property type="match status" value="1"/>
</dbReference>
<reference evidence="4" key="1">
    <citation type="submission" date="2017-06" db="EMBL/GenBank/DDBJ databases">
        <authorList>
            <person name="Varghese N."/>
            <person name="Submissions S."/>
        </authorList>
    </citation>
    <scope>NUCLEOTIDE SEQUENCE [LARGE SCALE GENOMIC DNA]</scope>
    <source>
        <strain evidence="4">5C</strain>
    </source>
</reference>
<proteinExistence type="inferred from homology"/>
<dbReference type="Proteomes" id="UP000198480">
    <property type="component" value="Unassembled WGS sequence"/>
</dbReference>
<dbReference type="Pfam" id="PF00106">
    <property type="entry name" value="adh_short"/>
    <property type="match status" value="1"/>
</dbReference>
<evidence type="ECO:0000313" key="3">
    <source>
        <dbReference type="EMBL" id="SNS57571.1"/>
    </source>
</evidence>